<dbReference type="OrthoDB" id="545694at2759"/>
<evidence type="ECO:0000256" key="2">
    <source>
        <dbReference type="SAM" id="MobiDB-lite"/>
    </source>
</evidence>
<accession>A0A2J7ZWA4</accession>
<name>A0A2J7ZWA4_9CHLO</name>
<feature type="region of interest" description="Disordered" evidence="2">
    <location>
        <begin position="555"/>
        <end position="575"/>
    </location>
</feature>
<gene>
    <name evidence="3" type="ORF">TSOC_009286</name>
</gene>
<comment type="caution">
    <text evidence="3">The sequence shown here is derived from an EMBL/GenBank/DDBJ whole genome shotgun (WGS) entry which is preliminary data.</text>
</comment>
<keyword evidence="4" id="KW-1185">Reference proteome</keyword>
<keyword evidence="1" id="KW-0175">Coiled coil</keyword>
<dbReference type="Proteomes" id="UP000236333">
    <property type="component" value="Unassembled WGS sequence"/>
</dbReference>
<reference evidence="3 4" key="1">
    <citation type="journal article" date="2017" name="Mol. Biol. Evol.">
        <title>The 4-celled Tetrabaena socialis nuclear genome reveals the essential components for genetic control of cell number at the origin of multicellularity in the volvocine lineage.</title>
        <authorList>
            <person name="Featherston J."/>
            <person name="Arakaki Y."/>
            <person name="Hanschen E.R."/>
            <person name="Ferris P.J."/>
            <person name="Michod R.E."/>
            <person name="Olson B.J.S.C."/>
            <person name="Nozaki H."/>
            <person name="Durand P.M."/>
        </authorList>
    </citation>
    <scope>NUCLEOTIDE SEQUENCE [LARGE SCALE GENOMIC DNA]</scope>
    <source>
        <strain evidence="3 4">NIES-571</strain>
    </source>
</reference>
<dbReference type="AlphaFoldDB" id="A0A2J7ZWA4"/>
<dbReference type="EMBL" id="PGGS01000379">
    <property type="protein sequence ID" value="PNH04550.1"/>
    <property type="molecule type" value="Genomic_DNA"/>
</dbReference>
<evidence type="ECO:0000313" key="4">
    <source>
        <dbReference type="Proteomes" id="UP000236333"/>
    </source>
</evidence>
<organism evidence="3 4">
    <name type="scientific">Tetrabaena socialis</name>
    <dbReference type="NCBI Taxonomy" id="47790"/>
    <lineage>
        <taxon>Eukaryota</taxon>
        <taxon>Viridiplantae</taxon>
        <taxon>Chlorophyta</taxon>
        <taxon>core chlorophytes</taxon>
        <taxon>Chlorophyceae</taxon>
        <taxon>CS clade</taxon>
        <taxon>Chlamydomonadales</taxon>
        <taxon>Tetrabaenaceae</taxon>
        <taxon>Tetrabaena</taxon>
    </lineage>
</organism>
<evidence type="ECO:0000256" key="1">
    <source>
        <dbReference type="SAM" id="Coils"/>
    </source>
</evidence>
<proteinExistence type="predicted"/>
<sequence length="739" mass="81560">MRPRERPELLRWRDASRLAVDTTRSTGDLFSDFLSSGGPDAIKSLQSTVRKLQAQLEETRADGRLERFRKLQKDLEESDKVCDSLRQLTTSLGVTDDEIDSHIQKKLFRASTLYGASRELLLREARLLRSQLEEHLVTTRTSRAAGHRAPGKVAIPESKLRQARMMQGPHMESVARLMEAADALEQAEQLYRLPAMSHAEVQVDDGSRKLVMTLEQQLTTLAGQKLQLMQQVAGLTEQNRVLDMKLEGALDQVSELRRAKTEMLAHQDNLSKDLREHLLSEAKRADTAKTSAAEARLGLAAAQEGEQAARVSMERALAEAQAMQAALEEKAQQVDMLRGLYLELRETLEALAGDVTSGQQDLARRLLEATREQFADQRVVLEDVKNTTTGAGRAALHSSEAVSDMSSIQRALVAEVLQHRTVTTNAYERQLAATQQLLAQSEADRVRLARQALAASALNRVEEKRHERTVKLLLHEVPQSVVGQLAPELQALAEGTQQVADEMDRTNQTLAEAGVMVGPRGAAAMLHAPNVPDIVDDSTTRLIDGSKLLRSQLHNLSAGAPGPEGAEPPSGAYGGGLRGGMPPAVQHMMVHEPWDAAGAAGPEAMAWFPPGMVPRGEGSPLMYPSAPSYESGAPMPYTGQDMRQAMWAYSELPLMAAGEAYPYGYLEQQQLQQQPGRLDLVLQEQQHPQYMYLGQQQPYLYPHQQQPGRLDLVLQAWPRNAHEWAPSPALLEAFKDIKL</sequence>
<feature type="compositionally biased region" description="Low complexity" evidence="2">
    <location>
        <begin position="557"/>
        <end position="571"/>
    </location>
</feature>
<feature type="coiled-coil region" evidence="1">
    <location>
        <begin position="424"/>
        <end position="451"/>
    </location>
</feature>
<evidence type="ECO:0000313" key="3">
    <source>
        <dbReference type="EMBL" id="PNH04550.1"/>
    </source>
</evidence>
<protein>
    <submittedName>
        <fullName evidence="3">Uncharacterized protein</fullName>
    </submittedName>
</protein>